<reference evidence="11 12" key="1">
    <citation type="submission" date="2023-09" db="EMBL/GenBank/DDBJ databases">
        <title>Novel taxa isolated from Blanes Bay.</title>
        <authorList>
            <person name="Rey-Velasco X."/>
            <person name="Lucena T."/>
        </authorList>
    </citation>
    <scope>NUCLEOTIDE SEQUENCE [LARGE SCALE GENOMIC DNA]</scope>
    <source>
        <strain evidence="11 12">S356</strain>
    </source>
</reference>
<evidence type="ECO:0000256" key="9">
    <source>
        <dbReference type="SAM" id="Phobius"/>
    </source>
</evidence>
<keyword evidence="12" id="KW-1185">Reference proteome</keyword>
<evidence type="ECO:0000256" key="8">
    <source>
        <dbReference type="ARBA" id="ARBA00031512"/>
    </source>
</evidence>
<feature type="transmembrane region" description="Helical" evidence="9">
    <location>
        <begin position="479"/>
        <end position="498"/>
    </location>
</feature>
<dbReference type="PANTHER" id="PTHR12147">
    <property type="entry name" value="METALLOPEPTIDASE M28 FAMILY MEMBER"/>
    <property type="match status" value="1"/>
</dbReference>
<evidence type="ECO:0000256" key="1">
    <source>
        <dbReference type="ARBA" id="ARBA00003273"/>
    </source>
</evidence>
<dbReference type="EMBL" id="JAVTTO010000001">
    <property type="protein sequence ID" value="MDT7831451.1"/>
    <property type="molecule type" value="Genomic_DNA"/>
</dbReference>
<feature type="transmembrane region" description="Helical" evidence="9">
    <location>
        <begin position="536"/>
        <end position="558"/>
    </location>
</feature>
<dbReference type="RefSeq" id="WP_349240695.1">
    <property type="nucleotide sequence ID" value="NZ_JAVTTO010000001.1"/>
</dbReference>
<dbReference type="InterPro" id="IPR007484">
    <property type="entry name" value="Peptidase_M28"/>
</dbReference>
<evidence type="ECO:0000313" key="11">
    <source>
        <dbReference type="EMBL" id="MDT7831451.1"/>
    </source>
</evidence>
<dbReference type="Proteomes" id="UP001257277">
    <property type="component" value="Unassembled WGS sequence"/>
</dbReference>
<keyword evidence="9" id="KW-0812">Transmembrane</keyword>
<dbReference type="PANTHER" id="PTHR12147:SF58">
    <property type="entry name" value="VACUOLAR MEMBRANE PROTEASE"/>
    <property type="match status" value="1"/>
</dbReference>
<keyword evidence="9" id="KW-0472">Membrane</keyword>
<feature type="transmembrane region" description="Helical" evidence="9">
    <location>
        <begin position="5"/>
        <end position="22"/>
    </location>
</feature>
<feature type="transmembrane region" description="Helical" evidence="9">
    <location>
        <begin position="325"/>
        <end position="345"/>
    </location>
</feature>
<evidence type="ECO:0000259" key="10">
    <source>
        <dbReference type="Pfam" id="PF04389"/>
    </source>
</evidence>
<feature type="domain" description="Peptidase M28" evidence="10">
    <location>
        <begin position="99"/>
        <end position="290"/>
    </location>
</feature>
<name>A0ABU3LDS7_9FLAO</name>
<feature type="transmembrane region" description="Helical" evidence="9">
    <location>
        <begin position="357"/>
        <end position="378"/>
    </location>
</feature>
<comment type="function">
    <text evidence="1">May be involved in vacuolar sorting and osmoregulation.</text>
</comment>
<evidence type="ECO:0000256" key="7">
    <source>
        <dbReference type="ARBA" id="ARBA00023180"/>
    </source>
</evidence>
<comment type="caution">
    <text evidence="11">The sequence shown here is derived from an EMBL/GenBank/DDBJ whole genome shotgun (WGS) entry which is preliminary data.</text>
</comment>
<keyword evidence="7" id="KW-0325">Glycoprotein</keyword>
<evidence type="ECO:0000256" key="3">
    <source>
        <dbReference type="ARBA" id="ARBA00010918"/>
    </source>
</evidence>
<feature type="transmembrane region" description="Helical" evidence="9">
    <location>
        <begin position="510"/>
        <end position="529"/>
    </location>
</feature>
<evidence type="ECO:0000256" key="4">
    <source>
        <dbReference type="ARBA" id="ARBA00017435"/>
    </source>
</evidence>
<protein>
    <recommendedName>
        <fullName evidence="4">Vacuolar membrane protease</fullName>
    </recommendedName>
    <alternativeName>
        <fullName evidence="8">FXNA-related family protease 1</fullName>
    </alternativeName>
</protein>
<proteinExistence type="inferred from homology"/>
<dbReference type="Pfam" id="PF04389">
    <property type="entry name" value="Peptidase_M28"/>
    <property type="match status" value="1"/>
</dbReference>
<comment type="subcellular location">
    <subcellularLocation>
        <location evidence="2">Vacuole membrane</location>
        <topology evidence="2">Multi-pass membrane protein</topology>
    </subcellularLocation>
</comment>
<evidence type="ECO:0000256" key="5">
    <source>
        <dbReference type="ARBA" id="ARBA00022554"/>
    </source>
</evidence>
<feature type="transmembrane region" description="Helical" evidence="9">
    <location>
        <begin position="398"/>
        <end position="417"/>
    </location>
</feature>
<evidence type="ECO:0000313" key="12">
    <source>
        <dbReference type="Proteomes" id="UP001257277"/>
    </source>
</evidence>
<gene>
    <name evidence="11" type="ORF">RQM59_03610</name>
</gene>
<feature type="transmembrane region" description="Helical" evidence="9">
    <location>
        <begin position="452"/>
        <end position="472"/>
    </location>
</feature>
<accession>A0ABU3LDS7</accession>
<evidence type="ECO:0000256" key="6">
    <source>
        <dbReference type="ARBA" id="ARBA00022989"/>
    </source>
</evidence>
<organism evidence="11 12">
    <name type="scientific">Asprobacillus argus</name>
    <dbReference type="NCBI Taxonomy" id="3076534"/>
    <lineage>
        <taxon>Bacteria</taxon>
        <taxon>Pseudomonadati</taxon>
        <taxon>Bacteroidota</taxon>
        <taxon>Flavobacteriia</taxon>
        <taxon>Flavobacteriales</taxon>
        <taxon>Flavobacteriaceae</taxon>
        <taxon>Asprobacillus</taxon>
    </lineage>
</organism>
<dbReference type="Gene3D" id="3.40.630.10">
    <property type="entry name" value="Zn peptidases"/>
    <property type="match status" value="1"/>
</dbReference>
<dbReference type="SUPFAM" id="SSF53187">
    <property type="entry name" value="Zn-dependent exopeptidases"/>
    <property type="match status" value="1"/>
</dbReference>
<comment type="similarity">
    <text evidence="3">Belongs to the peptidase M28 family.</text>
</comment>
<dbReference type="InterPro" id="IPR045175">
    <property type="entry name" value="M28_fam"/>
</dbReference>
<keyword evidence="6 9" id="KW-1133">Transmembrane helix</keyword>
<evidence type="ECO:0000256" key="2">
    <source>
        <dbReference type="ARBA" id="ARBA00004128"/>
    </source>
</evidence>
<keyword evidence="5" id="KW-0926">Vacuole</keyword>
<sequence>MKKYASILSVLIVVLTVYWSFYDMMPNSDKINIKGGFSIENALTHLKAISKKSHHVGTEAHKEVQAYIVKELEAMNLSPEIQTQTAVYKKWYAGTTAENILARIKGSGNGKALMLLSHYDSNPHSAIGASDAGSGVVTILEGIRAFLAENSKPKNDIIILISDAEELGLLGAKAFVDNHPWVKDVGLVLNFEARGSGGPSYMLMETNGKNSKLIGALLEAGPNYLAANSLMYSVYKKLPNDTDLTVFREEADINGFNFAFIGDHFDYHTAQDSYERLDRETLAHQADYLMNSLYYFANTDLSSLNSDQDYVYVNFPFMQLLSYPFSWIMPLLIAAIIIFLILLFFGRASRKILIKDVLKGFAAFILAIVICGGLSMFLWKGLVLIHPQYQDMLHGFTYNGYTYIAAFSFLNVWLLYAIYKRVANDQNSISLLVAPITIWLIINFLIQGDYKGAGFLIIPVYIALLIMGISIFGNMKKKYTILFAILSIPTIYMIAPMVKLFPVGLGLRNLLISGVLISLLFGLLLPVLLSGTAKRGFARIAFILMLVFFIKASFSAGFSEEKKRPNSLVYVHNIDTGTAYWGSYNTTLDDYIKQKLGENPTQGGIPNADTKSKYNTRFNYHVAADFKAVPSSEISISKDTIISGSRIINFMLRPKRTLNKLEFISEKPIHFDSLKVNSARVNSGEPFDIRRGTFLRYHMANQDSVLNVSMSVKKDSVPRIIINEISYDLLSNPLFNIKPRSKDMMPMPFVTNDAIISIQQLKL</sequence>
<feature type="transmembrane region" description="Helical" evidence="9">
    <location>
        <begin position="429"/>
        <end position="446"/>
    </location>
</feature>